<dbReference type="PANTHER" id="PTHR12011:SF454">
    <property type="entry name" value="ADHESION G-PROTEIN COUPLED RECEPTOR G5-LIKE"/>
    <property type="match status" value="1"/>
</dbReference>
<feature type="transmembrane region" description="Helical" evidence="7">
    <location>
        <begin position="484"/>
        <end position="506"/>
    </location>
</feature>
<dbReference type="InterPro" id="IPR000203">
    <property type="entry name" value="GPS"/>
</dbReference>
<dbReference type="InterPro" id="IPR017981">
    <property type="entry name" value="GPCR_2-like_7TM"/>
</dbReference>
<feature type="transmembrane region" description="Helical" evidence="7">
    <location>
        <begin position="380"/>
        <end position="403"/>
    </location>
</feature>
<feature type="transmembrane region" description="Helical" evidence="7">
    <location>
        <begin position="614"/>
        <end position="635"/>
    </location>
</feature>
<dbReference type="EMBL" id="JADWDJ010000021">
    <property type="protein sequence ID" value="KAG5264209.1"/>
    <property type="molecule type" value="Genomic_DNA"/>
</dbReference>
<evidence type="ECO:0000256" key="7">
    <source>
        <dbReference type="SAM" id="Phobius"/>
    </source>
</evidence>
<dbReference type="PROSITE" id="PS50261">
    <property type="entry name" value="G_PROTEIN_RECEP_F2_4"/>
    <property type="match status" value="1"/>
</dbReference>
<keyword evidence="5" id="KW-1015">Disulfide bond</keyword>
<evidence type="ECO:0000256" key="2">
    <source>
        <dbReference type="ARBA" id="ARBA00022692"/>
    </source>
</evidence>
<keyword evidence="11" id="KW-1185">Reference proteome</keyword>
<keyword evidence="3 7" id="KW-1133">Transmembrane helix</keyword>
<evidence type="ECO:0000259" key="9">
    <source>
        <dbReference type="PROSITE" id="PS50261"/>
    </source>
</evidence>
<dbReference type="InterPro" id="IPR000832">
    <property type="entry name" value="GPCR_2_secretin-like"/>
</dbReference>
<name>A0AAV6FN18_9TELE</name>
<dbReference type="GO" id="GO:0004930">
    <property type="term" value="F:G protein-coupled receptor activity"/>
    <property type="evidence" value="ECO:0007669"/>
    <property type="project" value="InterPro"/>
</dbReference>
<dbReference type="PRINTS" id="PR00249">
    <property type="entry name" value="GPCRSECRETIN"/>
</dbReference>
<sequence length="669" mass="74780">MFLLPGALSEPFCKDGDTPVNISYNNETDGFSVYISTCELKVTNNLQNFTCRWMGRPCYAQCSGGNASLVNLTDPNYVCHHNKCASFYLHGSNLSCFTIMCTEENIIAFLHENDNQNATVEDLKRTLNVKRICSNNFDEMKLVDFYTGVENHIIHNVIRDTLITTSPVEHDLVDIVMTITRVNGSTQDNFINATSQMTKLIYTYRCPLKSFEDTATEMKVVPGHNPVETLIPLEAFQNTSEDRQKAAVVHYASPQQFTVSQDVDLVSSVVRVELLDKPPTPLKTLLSMTFTVDVCDWVEPNNYSKELNTTYNLSCQYYDELTRQTGLRWSSRGCEMKILNSENHSSLLVQCQCDHMTPFAVLLIPGLEEHLGEHWSILSYLSYIGCGLSAFFCSISIFTYFILRKSWKDTSSEIHISLSGALLLLNFTFLMNQWAAHQNPVAVCVCVAVVIEYALLCSFTWMAIEALHLYLMLIRVFNVYYARYMLKLSLIGWGVPAVVVGLSMVVKLDDGSIAYGLVGTEDSTNKYCWIRSKVFAYTLNLTFFSLVFLMNTGVLVIVSWRILRLQRGGGVAGAGAGAGTGLSCGSVLIVLGLTCLLGSSWGLAFLSYGHTNLVALYLFCILNSLQGLFLFLWVYGTGRKRRREQQGASSSSSSNKTQEQLYPGAQHHS</sequence>
<evidence type="ECO:0000313" key="10">
    <source>
        <dbReference type="EMBL" id="KAG5264209.1"/>
    </source>
</evidence>
<evidence type="ECO:0000256" key="5">
    <source>
        <dbReference type="ARBA" id="ARBA00023157"/>
    </source>
</evidence>
<feature type="transmembrane region" description="Helical" evidence="7">
    <location>
        <begin position="541"/>
        <end position="563"/>
    </location>
</feature>
<dbReference type="InterPro" id="IPR057244">
    <property type="entry name" value="GAIN_B"/>
</dbReference>
<evidence type="ECO:0000313" key="11">
    <source>
        <dbReference type="Proteomes" id="UP000823561"/>
    </source>
</evidence>
<dbReference type="Pfam" id="PF01825">
    <property type="entry name" value="GPS"/>
    <property type="match status" value="1"/>
</dbReference>
<dbReference type="PROSITE" id="PS50221">
    <property type="entry name" value="GAIN_B"/>
    <property type="match status" value="1"/>
</dbReference>
<keyword evidence="4 7" id="KW-0472">Membrane</keyword>
<feature type="transmembrane region" description="Helical" evidence="7">
    <location>
        <begin position="440"/>
        <end position="464"/>
    </location>
</feature>
<dbReference type="Pfam" id="PF00002">
    <property type="entry name" value="7tm_2"/>
    <property type="match status" value="1"/>
</dbReference>
<feature type="transmembrane region" description="Helical" evidence="7">
    <location>
        <begin position="415"/>
        <end position="434"/>
    </location>
</feature>
<dbReference type="Proteomes" id="UP000823561">
    <property type="component" value="Chromosome 21"/>
</dbReference>
<evidence type="ECO:0000256" key="3">
    <source>
        <dbReference type="ARBA" id="ARBA00022989"/>
    </source>
</evidence>
<keyword evidence="2 7" id="KW-0812">Transmembrane</keyword>
<evidence type="ECO:0000256" key="6">
    <source>
        <dbReference type="SAM" id="MobiDB-lite"/>
    </source>
</evidence>
<reference evidence="10" key="1">
    <citation type="submission" date="2020-10" db="EMBL/GenBank/DDBJ databases">
        <title>Chromosome-scale genome assembly of the Allis shad, Alosa alosa.</title>
        <authorList>
            <person name="Margot Z."/>
            <person name="Christophe K."/>
            <person name="Cabau C."/>
            <person name="Louis A."/>
            <person name="Berthelot C."/>
            <person name="Parey E."/>
            <person name="Roest Crollius H."/>
            <person name="Montfort J."/>
            <person name="Robinson-Rechavi M."/>
            <person name="Bucao C."/>
            <person name="Bouchez O."/>
            <person name="Gislard M."/>
            <person name="Lluch J."/>
            <person name="Milhes M."/>
            <person name="Lampietro C."/>
            <person name="Lopez Roques C."/>
            <person name="Donnadieu C."/>
            <person name="Braasch I."/>
            <person name="Desvignes T."/>
            <person name="Postlethwait J."/>
            <person name="Bobe J."/>
            <person name="Guiguen Y."/>
        </authorList>
    </citation>
    <scope>NUCLEOTIDE SEQUENCE</scope>
    <source>
        <strain evidence="10">M-15738</strain>
        <tissue evidence="10">Blood</tissue>
    </source>
</reference>
<dbReference type="PANTHER" id="PTHR12011">
    <property type="entry name" value="ADHESION G-PROTEIN COUPLED RECEPTOR"/>
    <property type="match status" value="1"/>
</dbReference>
<evidence type="ECO:0000256" key="4">
    <source>
        <dbReference type="ARBA" id="ARBA00023136"/>
    </source>
</evidence>
<dbReference type="GO" id="GO:0007189">
    <property type="term" value="P:adenylate cyclase-activating G protein-coupled receptor signaling pathway"/>
    <property type="evidence" value="ECO:0007669"/>
    <property type="project" value="TreeGrafter"/>
</dbReference>
<dbReference type="Gene3D" id="2.60.220.50">
    <property type="match status" value="1"/>
</dbReference>
<gene>
    <name evidence="10" type="ORF">AALO_G00273360</name>
</gene>
<protein>
    <submittedName>
        <fullName evidence="10">Uncharacterized protein</fullName>
    </submittedName>
</protein>
<evidence type="ECO:0000259" key="8">
    <source>
        <dbReference type="PROSITE" id="PS50221"/>
    </source>
</evidence>
<comment type="subcellular location">
    <subcellularLocation>
        <location evidence="1">Membrane</location>
        <topology evidence="1">Multi-pass membrane protein</topology>
    </subcellularLocation>
</comment>
<proteinExistence type="predicted"/>
<dbReference type="Gene3D" id="1.20.1070.10">
    <property type="entry name" value="Rhodopsin 7-helix transmembrane proteins"/>
    <property type="match status" value="1"/>
</dbReference>
<dbReference type="SMART" id="SM00303">
    <property type="entry name" value="GPS"/>
    <property type="match status" value="1"/>
</dbReference>
<feature type="domain" description="GAIN-B" evidence="8">
    <location>
        <begin position="196"/>
        <end position="369"/>
    </location>
</feature>
<dbReference type="GO" id="GO:0005886">
    <property type="term" value="C:plasma membrane"/>
    <property type="evidence" value="ECO:0007669"/>
    <property type="project" value="TreeGrafter"/>
</dbReference>
<organism evidence="10 11">
    <name type="scientific">Alosa alosa</name>
    <name type="common">allis shad</name>
    <dbReference type="NCBI Taxonomy" id="278164"/>
    <lineage>
        <taxon>Eukaryota</taxon>
        <taxon>Metazoa</taxon>
        <taxon>Chordata</taxon>
        <taxon>Craniata</taxon>
        <taxon>Vertebrata</taxon>
        <taxon>Euteleostomi</taxon>
        <taxon>Actinopterygii</taxon>
        <taxon>Neopterygii</taxon>
        <taxon>Teleostei</taxon>
        <taxon>Clupei</taxon>
        <taxon>Clupeiformes</taxon>
        <taxon>Clupeoidei</taxon>
        <taxon>Clupeidae</taxon>
        <taxon>Alosa</taxon>
    </lineage>
</organism>
<dbReference type="InterPro" id="IPR046338">
    <property type="entry name" value="GAIN_dom_sf"/>
</dbReference>
<feature type="domain" description="G-protein coupled receptors family 2 profile 2" evidence="9">
    <location>
        <begin position="378"/>
        <end position="638"/>
    </location>
</feature>
<feature type="region of interest" description="Disordered" evidence="6">
    <location>
        <begin position="644"/>
        <end position="669"/>
    </location>
</feature>
<evidence type="ECO:0000256" key="1">
    <source>
        <dbReference type="ARBA" id="ARBA00004141"/>
    </source>
</evidence>
<comment type="caution">
    <text evidence="10">The sequence shown here is derived from an EMBL/GenBank/DDBJ whole genome shotgun (WGS) entry which is preliminary data.</text>
</comment>
<dbReference type="GO" id="GO:0007166">
    <property type="term" value="P:cell surface receptor signaling pathway"/>
    <property type="evidence" value="ECO:0007669"/>
    <property type="project" value="InterPro"/>
</dbReference>
<dbReference type="AlphaFoldDB" id="A0AAV6FN18"/>
<accession>A0AAV6FN18</accession>